<reference evidence="6 7" key="1">
    <citation type="submission" date="2018-10" db="EMBL/GenBank/DDBJ databases">
        <title>Genomic Encyclopedia of Archaeal and Bacterial Type Strains, Phase II (KMG-II): from individual species to whole genera.</title>
        <authorList>
            <person name="Goeker M."/>
        </authorList>
    </citation>
    <scope>NUCLEOTIDE SEQUENCE [LARGE SCALE GENOMIC DNA]</scope>
    <source>
        <strain evidence="6 7">RP-AC37</strain>
    </source>
</reference>
<dbReference type="EMBL" id="RBWV01000002">
    <property type="protein sequence ID" value="RKS80733.1"/>
    <property type="molecule type" value="Genomic_DNA"/>
</dbReference>
<gene>
    <name evidence="6" type="ORF">CLV35_0201</name>
</gene>
<dbReference type="SUPFAM" id="SSF53756">
    <property type="entry name" value="UDP-Glycosyltransferase/glycogen phosphorylase"/>
    <property type="match status" value="1"/>
</dbReference>
<dbReference type="Pfam" id="PF04101">
    <property type="entry name" value="Glyco_tran_28_C"/>
    <property type="match status" value="1"/>
</dbReference>
<dbReference type="InterPro" id="IPR007235">
    <property type="entry name" value="Glyco_trans_28_C"/>
</dbReference>
<dbReference type="GO" id="GO:0005524">
    <property type="term" value="F:ATP binding"/>
    <property type="evidence" value="ECO:0007669"/>
    <property type="project" value="UniProtKB-KW"/>
</dbReference>
<keyword evidence="1 6" id="KW-0808">Transferase</keyword>
<protein>
    <submittedName>
        <fullName evidence="6">UDP-N-acetylglucosamine transferase subunit ALG13</fullName>
    </submittedName>
</protein>
<evidence type="ECO:0000256" key="2">
    <source>
        <dbReference type="ARBA" id="ARBA00022741"/>
    </source>
</evidence>
<feature type="domain" description="Glycosyl transferase family 28 C-terminal" evidence="5">
    <location>
        <begin position="117"/>
        <end position="229"/>
    </location>
</feature>
<organism evidence="6 7">
    <name type="scientific">Motilibacter peucedani</name>
    <dbReference type="NCBI Taxonomy" id="598650"/>
    <lineage>
        <taxon>Bacteria</taxon>
        <taxon>Bacillati</taxon>
        <taxon>Actinomycetota</taxon>
        <taxon>Actinomycetes</taxon>
        <taxon>Motilibacterales</taxon>
        <taxon>Motilibacteraceae</taxon>
        <taxon>Motilibacter</taxon>
    </lineage>
</organism>
<accession>A0A420XV52</accession>
<evidence type="ECO:0000256" key="1">
    <source>
        <dbReference type="ARBA" id="ARBA00022679"/>
    </source>
</evidence>
<evidence type="ECO:0000313" key="6">
    <source>
        <dbReference type="EMBL" id="RKS80733.1"/>
    </source>
</evidence>
<sequence length="266" mass="28179">MMLDYPQSRSVADVARNAVAALRRVPLRRTDVAVSTGANLAVSVLPFLVARGVPVHYIESATRVTGPSASGRIIAALPRVNLYAQYESWATGRWGFGGTVFDGYAAEAGEPRAVKKVVVTLGSSEGYGFRRVLERLVQVLPPEVEVLWQTGVTDVSGLPIDARASMPARELADAVREADVVVAHAGTGSSLGALQNGKLPVLVPRRAAFGEHVDDHQQQIADMLSGRGLALVREADQVSLADLEQAAGASVHEQASPPPFRLKGTS</sequence>
<dbReference type="AlphaFoldDB" id="A0A420XV52"/>
<dbReference type="GO" id="GO:0016301">
    <property type="term" value="F:kinase activity"/>
    <property type="evidence" value="ECO:0007669"/>
    <property type="project" value="UniProtKB-KW"/>
</dbReference>
<dbReference type="InParanoid" id="A0A420XV52"/>
<proteinExistence type="predicted"/>
<evidence type="ECO:0000256" key="4">
    <source>
        <dbReference type="ARBA" id="ARBA00022840"/>
    </source>
</evidence>
<name>A0A420XV52_9ACTN</name>
<keyword evidence="7" id="KW-1185">Reference proteome</keyword>
<comment type="caution">
    <text evidence="6">The sequence shown here is derived from an EMBL/GenBank/DDBJ whole genome shotgun (WGS) entry which is preliminary data.</text>
</comment>
<keyword evidence="3" id="KW-0418">Kinase</keyword>
<evidence type="ECO:0000259" key="5">
    <source>
        <dbReference type="Pfam" id="PF04101"/>
    </source>
</evidence>
<evidence type="ECO:0000256" key="3">
    <source>
        <dbReference type="ARBA" id="ARBA00022777"/>
    </source>
</evidence>
<keyword evidence="2" id="KW-0547">Nucleotide-binding</keyword>
<dbReference type="GO" id="GO:0016774">
    <property type="term" value="F:phosphotransferase activity, carboxyl group as acceptor"/>
    <property type="evidence" value="ECO:0007669"/>
    <property type="project" value="InterPro"/>
</dbReference>
<dbReference type="Gene3D" id="3.40.50.2000">
    <property type="entry name" value="Glycogen Phosphorylase B"/>
    <property type="match status" value="1"/>
</dbReference>
<dbReference type="InterPro" id="IPR023865">
    <property type="entry name" value="Aliphatic_acid_kinase_CS"/>
</dbReference>
<keyword evidence="4" id="KW-0067">ATP-binding</keyword>
<dbReference type="GO" id="GO:0016758">
    <property type="term" value="F:hexosyltransferase activity"/>
    <property type="evidence" value="ECO:0007669"/>
    <property type="project" value="InterPro"/>
</dbReference>
<evidence type="ECO:0000313" key="7">
    <source>
        <dbReference type="Proteomes" id="UP000281955"/>
    </source>
</evidence>
<dbReference type="PROSITE" id="PS01076">
    <property type="entry name" value="ACETATE_KINASE_2"/>
    <property type="match status" value="1"/>
</dbReference>
<dbReference type="Proteomes" id="UP000281955">
    <property type="component" value="Unassembled WGS sequence"/>
</dbReference>